<dbReference type="AlphaFoldDB" id="A0AAD1UJ63"/>
<dbReference type="GO" id="GO:0008289">
    <property type="term" value="F:lipid binding"/>
    <property type="evidence" value="ECO:0007669"/>
    <property type="project" value="InterPro"/>
</dbReference>
<proteinExistence type="predicted"/>
<evidence type="ECO:0000259" key="2">
    <source>
        <dbReference type="PROSITE" id="PS50848"/>
    </source>
</evidence>
<dbReference type="InterPro" id="IPR002913">
    <property type="entry name" value="START_lipid-bd_dom"/>
</dbReference>
<dbReference type="Gene3D" id="3.30.530.20">
    <property type="match status" value="1"/>
</dbReference>
<dbReference type="SUPFAM" id="SSF55961">
    <property type="entry name" value="Bet v1-like"/>
    <property type="match status" value="1"/>
</dbReference>
<evidence type="ECO:0000313" key="3">
    <source>
        <dbReference type="EMBL" id="CAI2366184.1"/>
    </source>
</evidence>
<dbReference type="InterPro" id="IPR023393">
    <property type="entry name" value="START-like_dom_sf"/>
</dbReference>
<dbReference type="EMBL" id="CAMPGE010007263">
    <property type="protein sequence ID" value="CAI2366184.1"/>
    <property type="molecule type" value="Genomic_DNA"/>
</dbReference>
<comment type="caution">
    <text evidence="3">The sequence shown here is derived from an EMBL/GenBank/DDBJ whole genome shotgun (WGS) entry which is preliminary data.</text>
</comment>
<protein>
    <recommendedName>
        <fullName evidence="2">START domain-containing protein</fullName>
    </recommendedName>
</protein>
<dbReference type="Proteomes" id="UP001295684">
    <property type="component" value="Unassembled WGS sequence"/>
</dbReference>
<feature type="region of interest" description="Disordered" evidence="1">
    <location>
        <begin position="82"/>
        <end position="105"/>
    </location>
</feature>
<sequence length="396" mass="46071">MGQASCCVSGRDKKYFEDIVAKVRTRFKKYGSKDDFEHRSTSSKKTIIGMNKLFRPSSIPRASTEETKDTKLRLHQFLDAEPKKSRKRSYSFGSNSPDEEQKHTFNCGFPEEISSKVSEEEIYDFTDLDDIDPSLKNYFELNVSPTYNKGCNNFNTDYVVKLIKLCRRLEDKEAKGSHQDNECLMEVHSGYLPSTEDILLRQSKIKVVSVGTTLTNAYPFEMVVTALNDIHKRPEWDETIDGLQVFQNFATNGFIYRTRFAPVTKVTLPEDSIEKKVIFRCSEEDKKILGYRRKKHKDHKANDVIISFTSTIPNEIFPEDPNYIRLCNFFEIMIFRELPDGSTRIQTFSHCDPCPVKGNKIVMKFQEDLFEKKIVKEPKRIYNSLRDYLDRQVPNI</sequence>
<reference evidence="3" key="1">
    <citation type="submission" date="2023-07" db="EMBL/GenBank/DDBJ databases">
        <authorList>
            <consortium name="AG Swart"/>
            <person name="Singh M."/>
            <person name="Singh A."/>
            <person name="Seah K."/>
            <person name="Emmerich C."/>
        </authorList>
    </citation>
    <scope>NUCLEOTIDE SEQUENCE</scope>
    <source>
        <strain evidence="3">DP1</strain>
    </source>
</reference>
<dbReference type="PROSITE" id="PS50848">
    <property type="entry name" value="START"/>
    <property type="match status" value="1"/>
</dbReference>
<gene>
    <name evidence="3" type="ORF">ECRASSUSDP1_LOCUS7455</name>
</gene>
<evidence type="ECO:0000313" key="4">
    <source>
        <dbReference type="Proteomes" id="UP001295684"/>
    </source>
</evidence>
<keyword evidence="4" id="KW-1185">Reference proteome</keyword>
<accession>A0AAD1UJ63</accession>
<evidence type="ECO:0000256" key="1">
    <source>
        <dbReference type="SAM" id="MobiDB-lite"/>
    </source>
</evidence>
<organism evidence="3 4">
    <name type="scientific">Euplotes crassus</name>
    <dbReference type="NCBI Taxonomy" id="5936"/>
    <lineage>
        <taxon>Eukaryota</taxon>
        <taxon>Sar</taxon>
        <taxon>Alveolata</taxon>
        <taxon>Ciliophora</taxon>
        <taxon>Intramacronucleata</taxon>
        <taxon>Spirotrichea</taxon>
        <taxon>Hypotrichia</taxon>
        <taxon>Euplotida</taxon>
        <taxon>Euplotidae</taxon>
        <taxon>Moneuplotes</taxon>
    </lineage>
</organism>
<feature type="domain" description="START" evidence="2">
    <location>
        <begin position="221"/>
        <end position="394"/>
    </location>
</feature>
<name>A0AAD1UJ63_EUPCR</name>